<evidence type="ECO:0000313" key="1">
    <source>
        <dbReference type="EMBL" id="VDP52338.1"/>
    </source>
</evidence>
<gene>
    <name evidence="1" type="ORF">SMRZ_LOCUS24668</name>
</gene>
<name>A0A3P8EZJ6_9TREM</name>
<dbReference type="EMBL" id="UZAI01020589">
    <property type="protein sequence ID" value="VDP52338.1"/>
    <property type="molecule type" value="Genomic_DNA"/>
</dbReference>
<dbReference type="Proteomes" id="UP000277204">
    <property type="component" value="Unassembled WGS sequence"/>
</dbReference>
<evidence type="ECO:0000313" key="2">
    <source>
        <dbReference type="Proteomes" id="UP000277204"/>
    </source>
</evidence>
<protein>
    <submittedName>
        <fullName evidence="1">Uncharacterized protein</fullName>
    </submittedName>
</protein>
<accession>A0A3P8EZJ6</accession>
<sequence>MMRKKNVQYQATMSKMLLKGKENNVCKLKQTNLVKLFSLSLEFKIAHIMF</sequence>
<keyword evidence="2" id="KW-1185">Reference proteome</keyword>
<organism evidence="1 2">
    <name type="scientific">Schistosoma margrebowiei</name>
    <dbReference type="NCBI Taxonomy" id="48269"/>
    <lineage>
        <taxon>Eukaryota</taxon>
        <taxon>Metazoa</taxon>
        <taxon>Spiralia</taxon>
        <taxon>Lophotrochozoa</taxon>
        <taxon>Platyhelminthes</taxon>
        <taxon>Trematoda</taxon>
        <taxon>Digenea</taxon>
        <taxon>Strigeidida</taxon>
        <taxon>Schistosomatoidea</taxon>
        <taxon>Schistosomatidae</taxon>
        <taxon>Schistosoma</taxon>
    </lineage>
</organism>
<proteinExistence type="predicted"/>
<reference evidence="1 2" key="1">
    <citation type="submission" date="2018-11" db="EMBL/GenBank/DDBJ databases">
        <authorList>
            <consortium name="Pathogen Informatics"/>
        </authorList>
    </citation>
    <scope>NUCLEOTIDE SEQUENCE [LARGE SCALE GENOMIC DNA]</scope>
    <source>
        <strain evidence="1 2">Zambia</strain>
    </source>
</reference>
<dbReference type="AlphaFoldDB" id="A0A3P8EZJ6"/>